<keyword evidence="6" id="KW-1185">Reference proteome</keyword>
<dbReference type="SMART" id="SM01134">
    <property type="entry name" value="DeoRC"/>
    <property type="match status" value="1"/>
</dbReference>
<comment type="caution">
    <text evidence="5">The sequence shown here is derived from an EMBL/GenBank/DDBJ whole genome shotgun (WGS) entry which is preliminary data.</text>
</comment>
<keyword evidence="2" id="KW-0238">DNA-binding</keyword>
<dbReference type="GO" id="GO:0003700">
    <property type="term" value="F:DNA-binding transcription factor activity"/>
    <property type="evidence" value="ECO:0007669"/>
    <property type="project" value="InterPro"/>
</dbReference>
<dbReference type="InterPro" id="IPR050313">
    <property type="entry name" value="Carb_Metab_HTH_regulators"/>
</dbReference>
<evidence type="ECO:0000256" key="3">
    <source>
        <dbReference type="ARBA" id="ARBA00023163"/>
    </source>
</evidence>
<keyword evidence="1" id="KW-0805">Transcription regulation</keyword>
<dbReference type="InterPro" id="IPR014036">
    <property type="entry name" value="DeoR-like_C"/>
</dbReference>
<dbReference type="InterPro" id="IPR018356">
    <property type="entry name" value="Tscrpt_reg_HTH_DeoR_CS"/>
</dbReference>
<protein>
    <submittedName>
        <fullName evidence="5">DeoR family transcriptional regulator</fullName>
    </submittedName>
</protein>
<dbReference type="PANTHER" id="PTHR30363">
    <property type="entry name" value="HTH-TYPE TRANSCRIPTIONAL REGULATOR SRLR-RELATED"/>
    <property type="match status" value="1"/>
</dbReference>
<dbReference type="SUPFAM" id="SSF46785">
    <property type="entry name" value="Winged helix' DNA-binding domain"/>
    <property type="match status" value="1"/>
</dbReference>
<evidence type="ECO:0000313" key="5">
    <source>
        <dbReference type="EMBL" id="OSQ36389.1"/>
    </source>
</evidence>
<name>A0A1Y2KWK5_9PROT</name>
<dbReference type="STRING" id="1293891.TMES_17990"/>
<proteinExistence type="predicted"/>
<dbReference type="PANTHER" id="PTHR30363:SF44">
    <property type="entry name" value="AGA OPERON TRANSCRIPTIONAL REPRESSOR-RELATED"/>
    <property type="match status" value="1"/>
</dbReference>
<dbReference type="PRINTS" id="PR00037">
    <property type="entry name" value="HTHLACR"/>
</dbReference>
<gene>
    <name evidence="5" type="ORF">TMES_17990</name>
</gene>
<dbReference type="RefSeq" id="WP_085585148.1">
    <property type="nucleotide sequence ID" value="NZ_JFKA01000011.1"/>
</dbReference>
<evidence type="ECO:0000256" key="2">
    <source>
        <dbReference type="ARBA" id="ARBA00023125"/>
    </source>
</evidence>
<dbReference type="EMBL" id="JFKA01000011">
    <property type="protein sequence ID" value="OSQ36389.1"/>
    <property type="molecule type" value="Genomic_DNA"/>
</dbReference>
<dbReference type="Pfam" id="PF00455">
    <property type="entry name" value="DeoRC"/>
    <property type="match status" value="1"/>
</dbReference>
<reference evidence="5 6" key="1">
    <citation type="submission" date="2014-03" db="EMBL/GenBank/DDBJ databases">
        <title>The draft genome sequence of Thalassospira mesophila JCM 18969.</title>
        <authorList>
            <person name="Lai Q."/>
            <person name="Shao Z."/>
        </authorList>
    </citation>
    <scope>NUCLEOTIDE SEQUENCE [LARGE SCALE GENOMIC DNA]</scope>
    <source>
        <strain evidence="5 6">JCM 18969</strain>
    </source>
</reference>
<organism evidence="5 6">
    <name type="scientific">Thalassospira mesophila</name>
    <dbReference type="NCBI Taxonomy" id="1293891"/>
    <lineage>
        <taxon>Bacteria</taxon>
        <taxon>Pseudomonadati</taxon>
        <taxon>Pseudomonadota</taxon>
        <taxon>Alphaproteobacteria</taxon>
        <taxon>Rhodospirillales</taxon>
        <taxon>Thalassospiraceae</taxon>
        <taxon>Thalassospira</taxon>
    </lineage>
</organism>
<dbReference type="PROSITE" id="PS51000">
    <property type="entry name" value="HTH_DEOR_2"/>
    <property type="match status" value="1"/>
</dbReference>
<evidence type="ECO:0000259" key="4">
    <source>
        <dbReference type="PROSITE" id="PS51000"/>
    </source>
</evidence>
<dbReference type="SMART" id="SM00420">
    <property type="entry name" value="HTH_DEOR"/>
    <property type="match status" value="1"/>
</dbReference>
<dbReference type="SUPFAM" id="SSF100950">
    <property type="entry name" value="NagB/RpiA/CoA transferase-like"/>
    <property type="match status" value="1"/>
</dbReference>
<dbReference type="Pfam" id="PF08220">
    <property type="entry name" value="HTH_DeoR"/>
    <property type="match status" value="1"/>
</dbReference>
<keyword evidence="3" id="KW-0804">Transcription</keyword>
<dbReference type="Proteomes" id="UP000193391">
    <property type="component" value="Unassembled WGS sequence"/>
</dbReference>
<evidence type="ECO:0000313" key="6">
    <source>
        <dbReference type="Proteomes" id="UP000193391"/>
    </source>
</evidence>
<dbReference type="OrthoDB" id="5685843at2"/>
<feature type="domain" description="HTH deoR-type" evidence="4">
    <location>
        <begin position="2"/>
        <end position="57"/>
    </location>
</feature>
<evidence type="ECO:0000256" key="1">
    <source>
        <dbReference type="ARBA" id="ARBA00023015"/>
    </source>
</evidence>
<dbReference type="InterPro" id="IPR036390">
    <property type="entry name" value="WH_DNA-bd_sf"/>
</dbReference>
<dbReference type="GO" id="GO:0003677">
    <property type="term" value="F:DNA binding"/>
    <property type="evidence" value="ECO:0007669"/>
    <property type="project" value="UniProtKB-KW"/>
</dbReference>
<dbReference type="InterPro" id="IPR001034">
    <property type="entry name" value="DeoR_HTH"/>
</dbReference>
<dbReference type="InterPro" id="IPR037171">
    <property type="entry name" value="NagB/RpiA_transferase-like"/>
</dbReference>
<sequence>MKGDRLSDIRQYLYNHGFSHIQAIADSVGASLATVRRDLLALEAQGAIVRTHGGARIADAIGIEIGFEQRERSNLVAKRAIADAAYDLLIPKSSVFLDAGTTVLQIARRLRLDPMPLSVFTNCVTVAQVLMDVRDIRITLIGGQLRPENASMVGPIAESALERLWFDQLFLGAGAIAEDGCIYSLDDHEARANELMIARSSKTALLVDSSKFGHRLTYRVGPLSNDLHVITDEAISDDWRTRLKDIGAPISEVAIRDAK</sequence>
<dbReference type="AlphaFoldDB" id="A0A1Y2KWK5"/>
<dbReference type="Gene3D" id="3.40.50.1360">
    <property type="match status" value="1"/>
</dbReference>
<dbReference type="PROSITE" id="PS00894">
    <property type="entry name" value="HTH_DEOR_1"/>
    <property type="match status" value="1"/>
</dbReference>
<accession>A0A1Y2KWK5</accession>